<dbReference type="EMBL" id="JAHJDP010000053">
    <property type="protein sequence ID" value="MBU2691302.1"/>
    <property type="molecule type" value="Genomic_DNA"/>
</dbReference>
<evidence type="ECO:0000256" key="7">
    <source>
        <dbReference type="ARBA" id="ARBA00023136"/>
    </source>
</evidence>
<comment type="subunit">
    <text evidence="10">Probably interacts with PlsX.</text>
</comment>
<evidence type="ECO:0000256" key="6">
    <source>
        <dbReference type="ARBA" id="ARBA00023098"/>
    </source>
</evidence>
<evidence type="ECO:0000256" key="2">
    <source>
        <dbReference type="ARBA" id="ARBA00022516"/>
    </source>
</evidence>
<dbReference type="NCBIfam" id="TIGR00023">
    <property type="entry name" value="glycerol-3-phosphate 1-O-acyltransferase PlsY"/>
    <property type="match status" value="1"/>
</dbReference>
<dbReference type="GO" id="GO:0043772">
    <property type="term" value="F:acyl-phosphate glycerol-3-phosphate acyltransferase activity"/>
    <property type="evidence" value="ECO:0007669"/>
    <property type="project" value="UniProtKB-UniRule"/>
</dbReference>
<keyword evidence="8 10" id="KW-0594">Phospholipid biosynthesis</keyword>
<keyword evidence="2 10" id="KW-0444">Lipid biosynthesis</keyword>
<keyword evidence="1 10" id="KW-1003">Cell membrane</keyword>
<evidence type="ECO:0000256" key="3">
    <source>
        <dbReference type="ARBA" id="ARBA00022679"/>
    </source>
</evidence>
<evidence type="ECO:0000256" key="1">
    <source>
        <dbReference type="ARBA" id="ARBA00022475"/>
    </source>
</evidence>
<evidence type="ECO:0000256" key="9">
    <source>
        <dbReference type="ARBA" id="ARBA00023264"/>
    </source>
</evidence>
<dbReference type="PANTHER" id="PTHR30309:SF0">
    <property type="entry name" value="GLYCEROL-3-PHOSPHATE ACYLTRANSFERASE-RELATED"/>
    <property type="match status" value="1"/>
</dbReference>
<comment type="subcellular location">
    <subcellularLocation>
        <location evidence="10">Cell membrane</location>
        <topology evidence="10">Multi-pass membrane protein</topology>
    </subcellularLocation>
</comment>
<keyword evidence="5 10" id="KW-1133">Transmembrane helix</keyword>
<evidence type="ECO:0000256" key="5">
    <source>
        <dbReference type="ARBA" id="ARBA00022989"/>
    </source>
</evidence>
<evidence type="ECO:0000256" key="8">
    <source>
        <dbReference type="ARBA" id="ARBA00023209"/>
    </source>
</evidence>
<comment type="pathway">
    <text evidence="10">Lipid metabolism; phospholipid metabolism.</text>
</comment>
<keyword evidence="11" id="KW-0012">Acyltransferase</keyword>
<reference evidence="11" key="1">
    <citation type="submission" date="2021-05" db="EMBL/GenBank/DDBJ databases">
        <title>Energy efficiency and biological interactions define the core microbiome of deep oligotrophic groundwater.</title>
        <authorList>
            <person name="Mehrshad M."/>
            <person name="Lopez-Fernandez M."/>
            <person name="Bell E."/>
            <person name="Bernier-Latmani R."/>
            <person name="Bertilsson S."/>
            <person name="Dopson M."/>
        </authorList>
    </citation>
    <scope>NUCLEOTIDE SEQUENCE</scope>
    <source>
        <strain evidence="11">Modern_marine.mb.64</strain>
    </source>
</reference>
<feature type="transmembrane region" description="Helical" evidence="10">
    <location>
        <begin position="42"/>
        <end position="66"/>
    </location>
</feature>
<feature type="transmembrane region" description="Helical" evidence="10">
    <location>
        <begin position="78"/>
        <end position="100"/>
    </location>
</feature>
<dbReference type="GO" id="GO:0005886">
    <property type="term" value="C:plasma membrane"/>
    <property type="evidence" value="ECO:0007669"/>
    <property type="project" value="UniProtKB-SubCell"/>
</dbReference>
<comment type="caution">
    <text evidence="11">The sequence shown here is derived from an EMBL/GenBank/DDBJ whole genome shotgun (WGS) entry which is preliminary data.</text>
</comment>
<organism evidence="11 12">
    <name type="scientific">Eiseniibacteriota bacterium</name>
    <dbReference type="NCBI Taxonomy" id="2212470"/>
    <lineage>
        <taxon>Bacteria</taxon>
        <taxon>Candidatus Eiseniibacteriota</taxon>
    </lineage>
</organism>
<dbReference type="InterPro" id="IPR003811">
    <property type="entry name" value="G3P_acylTferase_PlsY"/>
</dbReference>
<keyword evidence="7 10" id="KW-0472">Membrane</keyword>
<comment type="similarity">
    <text evidence="10">Belongs to the PlsY family.</text>
</comment>
<dbReference type="HAMAP" id="MF_01043">
    <property type="entry name" value="PlsY"/>
    <property type="match status" value="1"/>
</dbReference>
<sequence length="204" mass="21042">MALLSSYLLGSLPWGLWIGQMKGVDIRRQGSGNLGATNVARILGYHLGLMVFLLDAAKGALAVALGRMALSGGSGDGAYLPALCGVLAILGHVTTPWAGFRGGKGVATGAGTAALLMPWPCLIALSAFAGLFAITRIVSLASLTAAAVLPVSLILLKSGGAERPWLIGWALIVAAMGILRHNSNIRRLLKGEESRFGRRKGGSE</sequence>
<keyword evidence="9 10" id="KW-1208">Phospholipid metabolism</keyword>
<evidence type="ECO:0000256" key="10">
    <source>
        <dbReference type="HAMAP-Rule" id="MF_01043"/>
    </source>
</evidence>
<dbReference type="Pfam" id="PF02660">
    <property type="entry name" value="G3P_acyltransf"/>
    <property type="match status" value="1"/>
</dbReference>
<feature type="transmembrane region" description="Helical" evidence="10">
    <location>
        <begin position="162"/>
        <end position="179"/>
    </location>
</feature>
<accession>A0A948RY93</accession>
<dbReference type="EC" id="2.3.1.275" evidence="10"/>
<keyword evidence="4 10" id="KW-0812">Transmembrane</keyword>
<gene>
    <name evidence="10 11" type="primary">plsY</name>
    <name evidence="11" type="ORF">KJ970_10265</name>
</gene>
<keyword evidence="3 10" id="KW-0808">Transferase</keyword>
<evidence type="ECO:0000256" key="4">
    <source>
        <dbReference type="ARBA" id="ARBA00022692"/>
    </source>
</evidence>
<feature type="transmembrane region" description="Helical" evidence="10">
    <location>
        <begin position="137"/>
        <end position="156"/>
    </location>
</feature>
<dbReference type="Proteomes" id="UP000777784">
    <property type="component" value="Unassembled WGS sequence"/>
</dbReference>
<proteinExistence type="inferred from homology"/>
<name>A0A948RY93_UNCEI</name>
<dbReference type="GO" id="GO:0008654">
    <property type="term" value="P:phospholipid biosynthetic process"/>
    <property type="evidence" value="ECO:0007669"/>
    <property type="project" value="UniProtKB-UniRule"/>
</dbReference>
<comment type="catalytic activity">
    <reaction evidence="10">
        <text>an acyl phosphate + sn-glycerol 3-phosphate = a 1-acyl-sn-glycero-3-phosphate + phosphate</text>
        <dbReference type="Rhea" id="RHEA:34075"/>
        <dbReference type="ChEBI" id="CHEBI:43474"/>
        <dbReference type="ChEBI" id="CHEBI:57597"/>
        <dbReference type="ChEBI" id="CHEBI:57970"/>
        <dbReference type="ChEBI" id="CHEBI:59918"/>
        <dbReference type="EC" id="2.3.1.275"/>
    </reaction>
</comment>
<comment type="function">
    <text evidence="10">Catalyzes the transfer of an acyl group from acyl-phosphate (acyl-PO(4)) to glycerol-3-phosphate (G3P) to form lysophosphatidic acid (LPA). This enzyme utilizes acyl-phosphate as fatty acyl donor, but not acyl-CoA or acyl-ACP.</text>
</comment>
<keyword evidence="6 10" id="KW-0443">Lipid metabolism</keyword>
<protein>
    <recommendedName>
        <fullName evidence="10">Glycerol-3-phosphate acyltransferase</fullName>
    </recommendedName>
    <alternativeName>
        <fullName evidence="10">Acyl-PO4 G3P acyltransferase</fullName>
    </alternativeName>
    <alternativeName>
        <fullName evidence="10">Acyl-phosphate--glycerol-3-phosphate acyltransferase</fullName>
    </alternativeName>
    <alternativeName>
        <fullName evidence="10">G3P acyltransferase</fullName>
        <shortName evidence="10">GPAT</shortName>
        <ecNumber evidence="10">2.3.1.275</ecNumber>
    </alternativeName>
    <alternativeName>
        <fullName evidence="10">Lysophosphatidic acid synthase</fullName>
        <shortName evidence="10">LPA synthase</shortName>
    </alternativeName>
</protein>
<evidence type="ECO:0000313" key="12">
    <source>
        <dbReference type="Proteomes" id="UP000777784"/>
    </source>
</evidence>
<dbReference type="PANTHER" id="PTHR30309">
    <property type="entry name" value="INNER MEMBRANE PROTEIN YGIH"/>
    <property type="match status" value="1"/>
</dbReference>
<feature type="transmembrane region" description="Helical" evidence="10">
    <location>
        <begin position="106"/>
        <end position="125"/>
    </location>
</feature>
<evidence type="ECO:0000313" key="11">
    <source>
        <dbReference type="EMBL" id="MBU2691302.1"/>
    </source>
</evidence>
<dbReference type="SMART" id="SM01207">
    <property type="entry name" value="G3P_acyltransf"/>
    <property type="match status" value="1"/>
</dbReference>
<dbReference type="AlphaFoldDB" id="A0A948RY93"/>